<evidence type="ECO:0000256" key="4">
    <source>
        <dbReference type="ARBA" id="ARBA00022801"/>
    </source>
</evidence>
<dbReference type="InterPro" id="IPR008162">
    <property type="entry name" value="Pyrophosphatase"/>
</dbReference>
<keyword evidence="4" id="KW-0378">Hydrolase</keyword>
<dbReference type="AlphaFoldDB" id="A0AAN5AK19"/>
<reference evidence="6 7" key="1">
    <citation type="submission" date="2021-12" db="EMBL/GenBank/DDBJ databases">
        <title>Genome sequencing of bacteria with rrn-lacking chromosome and rrn-plasmid.</title>
        <authorList>
            <person name="Anda M."/>
            <person name="Iwasaki W."/>
        </authorList>
    </citation>
    <scope>NUCLEOTIDE SEQUENCE [LARGE SCALE GENOMIC DNA]</scope>
    <source>
        <strain evidence="6 7">NBRC 15940</strain>
    </source>
</reference>
<dbReference type="Proteomes" id="UP001310022">
    <property type="component" value="Unassembled WGS sequence"/>
</dbReference>
<accession>A0AAN5AK19</accession>
<evidence type="ECO:0000256" key="1">
    <source>
        <dbReference type="ARBA" id="ARBA00001946"/>
    </source>
</evidence>
<organism evidence="6 7">
    <name type="scientific">Persicobacter diffluens</name>
    <dbReference type="NCBI Taxonomy" id="981"/>
    <lineage>
        <taxon>Bacteria</taxon>
        <taxon>Pseudomonadati</taxon>
        <taxon>Bacteroidota</taxon>
        <taxon>Cytophagia</taxon>
        <taxon>Cytophagales</taxon>
        <taxon>Persicobacteraceae</taxon>
        <taxon>Persicobacter</taxon>
    </lineage>
</organism>
<dbReference type="InterPro" id="IPR036649">
    <property type="entry name" value="Pyrophosphatase_sf"/>
</dbReference>
<dbReference type="GO" id="GO:0000287">
    <property type="term" value="F:magnesium ion binding"/>
    <property type="evidence" value="ECO:0007669"/>
    <property type="project" value="InterPro"/>
</dbReference>
<name>A0AAN5AK19_9BACT</name>
<comment type="caution">
    <text evidence="6">The sequence shown here is derived from an EMBL/GenBank/DDBJ whole genome shotgun (WGS) entry which is preliminary data.</text>
</comment>
<proteinExistence type="predicted"/>
<dbReference type="EC" id="3.6.1.1" evidence="2"/>
<dbReference type="SUPFAM" id="SSF50324">
    <property type="entry name" value="Inorganic pyrophosphatase"/>
    <property type="match status" value="1"/>
</dbReference>
<protein>
    <recommendedName>
        <fullName evidence="2">inorganic diphosphatase</fullName>
        <ecNumber evidence="2">3.6.1.1</ecNumber>
    </recommendedName>
</protein>
<dbReference type="Gene3D" id="3.90.80.10">
    <property type="entry name" value="Inorganic pyrophosphatase"/>
    <property type="match status" value="1"/>
</dbReference>
<dbReference type="PANTHER" id="PTHR10286">
    <property type="entry name" value="INORGANIC PYROPHOSPHATASE"/>
    <property type="match status" value="1"/>
</dbReference>
<evidence type="ECO:0000256" key="2">
    <source>
        <dbReference type="ARBA" id="ARBA00012146"/>
    </source>
</evidence>
<evidence type="ECO:0000256" key="5">
    <source>
        <dbReference type="ARBA" id="ARBA00022842"/>
    </source>
</evidence>
<keyword evidence="3" id="KW-0479">Metal-binding</keyword>
<keyword evidence="7" id="KW-1185">Reference proteome</keyword>
<keyword evidence="5" id="KW-0460">Magnesium</keyword>
<dbReference type="GO" id="GO:0005737">
    <property type="term" value="C:cytoplasm"/>
    <property type="evidence" value="ECO:0007669"/>
    <property type="project" value="InterPro"/>
</dbReference>
<dbReference type="GO" id="GO:0004427">
    <property type="term" value="F:inorganic diphosphate phosphatase activity"/>
    <property type="evidence" value="ECO:0007669"/>
    <property type="project" value="UniProtKB-EC"/>
</dbReference>
<dbReference type="Pfam" id="PF00719">
    <property type="entry name" value="Pyrophosphatase"/>
    <property type="match status" value="1"/>
</dbReference>
<evidence type="ECO:0000256" key="3">
    <source>
        <dbReference type="ARBA" id="ARBA00022723"/>
    </source>
</evidence>
<sequence length="181" mass="21338">MNPHRKEEHIRVLVETNKGSKNRYVWEEESKSIRFIRTLFHNLRYPAEYGLVLNTLDEDHKALDALVLIDEPTFPGCIIHARPIGLFKMLEEEGPDHKLICIPVEDPRWNKIFNLHQVDAGLMKEIELFLTAYARFEDHKMDLEGWEDQNSAIDIVREAQARYWELHSETVNPDYSCLNPR</sequence>
<comment type="cofactor">
    <cofactor evidence="1">
        <name>Mg(2+)</name>
        <dbReference type="ChEBI" id="CHEBI:18420"/>
    </cofactor>
</comment>
<dbReference type="GO" id="GO:0006796">
    <property type="term" value="P:phosphate-containing compound metabolic process"/>
    <property type="evidence" value="ECO:0007669"/>
    <property type="project" value="InterPro"/>
</dbReference>
<evidence type="ECO:0000313" key="6">
    <source>
        <dbReference type="EMBL" id="GJM61437.1"/>
    </source>
</evidence>
<dbReference type="RefSeq" id="WP_338236984.1">
    <property type="nucleotide sequence ID" value="NZ_BQKE01000001.1"/>
</dbReference>
<gene>
    <name evidence="6" type="primary">ppa</name>
    <name evidence="6" type="ORF">PEDI_19890</name>
</gene>
<dbReference type="EMBL" id="BQKE01000001">
    <property type="protein sequence ID" value="GJM61437.1"/>
    <property type="molecule type" value="Genomic_DNA"/>
</dbReference>
<evidence type="ECO:0000313" key="7">
    <source>
        <dbReference type="Proteomes" id="UP001310022"/>
    </source>
</evidence>